<dbReference type="InterPro" id="IPR006076">
    <property type="entry name" value="FAD-dep_OxRdtase"/>
</dbReference>
<protein>
    <recommendedName>
        <fullName evidence="1">FAD dependent oxidoreductase domain-containing protein</fullName>
    </recommendedName>
</protein>
<evidence type="ECO:0000313" key="2">
    <source>
        <dbReference type="EMBL" id="SUZ69152.1"/>
    </source>
</evidence>
<proteinExistence type="predicted"/>
<dbReference type="Gene3D" id="3.30.9.10">
    <property type="entry name" value="D-Amino Acid Oxidase, subunit A, domain 2"/>
    <property type="match status" value="1"/>
</dbReference>
<dbReference type="InterPro" id="IPR036188">
    <property type="entry name" value="FAD/NAD-bd_sf"/>
</dbReference>
<dbReference type="GO" id="GO:0005737">
    <property type="term" value="C:cytoplasm"/>
    <property type="evidence" value="ECO:0007669"/>
    <property type="project" value="TreeGrafter"/>
</dbReference>
<accession>A0A381PQ46</accession>
<dbReference type="SUPFAM" id="SSF51905">
    <property type="entry name" value="FAD/NAD(P)-binding domain"/>
    <property type="match status" value="1"/>
</dbReference>
<sequence>MKESTEHTSSYYAATANWKTDYPQLLGEHHCNVAIVGGGFTGISAALQLLEHGYTVCIIEANRIGWGGSGRNGGQFIDGFAGEGDIEKHVDEHDAKIAYHMGIESRDIVLQRIEKYSIDCDLQFGFLDVAMNQHDIEDFHEWIERKQKLNYPHKMEFVPNENLHEYINSDRYIAGLAHYGNGHLHPLNLCIGEARAAEEQGAKIFEQSLVKNIKHGEKPEVHTDKGVVFADKVVLAGNAYLGNVEPKIAGAVVPAGSYIISTEPLSHELASRFLPKNMAVCDQRVGLDYFRLSSDRRMLFGGLCNYSGKHPTNITAAIKPKMLRVFPELEDIKIEYEWGGYIAISINRIPQMGRIKNNTYYVQGYSGHGLAPSHMAGNVLADAIAGDTERFDVFDQISHLSLPGGKWFANPALALGMMYFRLRELL</sequence>
<evidence type="ECO:0000259" key="1">
    <source>
        <dbReference type="Pfam" id="PF01266"/>
    </source>
</evidence>
<name>A0A381PQ46_9ZZZZ</name>
<feature type="domain" description="FAD dependent oxidoreductase" evidence="1">
    <location>
        <begin position="33"/>
        <end position="382"/>
    </location>
</feature>
<dbReference type="PANTHER" id="PTHR13847:SF281">
    <property type="entry name" value="FAD DEPENDENT OXIDOREDUCTASE DOMAIN-CONTAINING PROTEIN"/>
    <property type="match status" value="1"/>
</dbReference>
<dbReference type="PANTHER" id="PTHR13847">
    <property type="entry name" value="SARCOSINE DEHYDROGENASE-RELATED"/>
    <property type="match status" value="1"/>
</dbReference>
<reference evidence="2" key="1">
    <citation type="submission" date="2018-05" db="EMBL/GenBank/DDBJ databases">
        <authorList>
            <person name="Lanie J.A."/>
            <person name="Ng W.-L."/>
            <person name="Kazmierczak K.M."/>
            <person name="Andrzejewski T.M."/>
            <person name="Davidsen T.M."/>
            <person name="Wayne K.J."/>
            <person name="Tettelin H."/>
            <person name="Glass J.I."/>
            <person name="Rusch D."/>
            <person name="Podicherti R."/>
            <person name="Tsui H.-C.T."/>
            <person name="Winkler M.E."/>
        </authorList>
    </citation>
    <scope>NUCLEOTIDE SEQUENCE</scope>
</reference>
<dbReference type="Pfam" id="PF01266">
    <property type="entry name" value="DAO"/>
    <property type="match status" value="1"/>
</dbReference>
<organism evidence="2">
    <name type="scientific">marine metagenome</name>
    <dbReference type="NCBI Taxonomy" id="408172"/>
    <lineage>
        <taxon>unclassified sequences</taxon>
        <taxon>metagenomes</taxon>
        <taxon>ecological metagenomes</taxon>
    </lineage>
</organism>
<gene>
    <name evidence="2" type="ORF">METZ01_LOCUS22006</name>
</gene>
<dbReference type="EMBL" id="UINC01001053">
    <property type="protein sequence ID" value="SUZ69152.1"/>
    <property type="molecule type" value="Genomic_DNA"/>
</dbReference>
<dbReference type="AlphaFoldDB" id="A0A381PQ46"/>
<dbReference type="Gene3D" id="3.50.50.60">
    <property type="entry name" value="FAD/NAD(P)-binding domain"/>
    <property type="match status" value="1"/>
</dbReference>